<dbReference type="NCBIfam" id="TIGR00551">
    <property type="entry name" value="nadB"/>
    <property type="match status" value="1"/>
</dbReference>
<comment type="similarity">
    <text evidence="3 13">Belongs to the FAD-dependent oxidoreductase 2 family. NadB subfamily.</text>
</comment>
<dbReference type="GO" id="GO:0008734">
    <property type="term" value="F:L-aspartate oxidase activity"/>
    <property type="evidence" value="ECO:0007669"/>
    <property type="project" value="UniProtKB-UniRule"/>
</dbReference>
<evidence type="ECO:0000256" key="3">
    <source>
        <dbReference type="ARBA" id="ARBA00008562"/>
    </source>
</evidence>
<keyword evidence="9 13" id="KW-0560">Oxidoreductase</keyword>
<comment type="catalytic activity">
    <reaction evidence="11">
        <text>L-aspartate + O2 = iminosuccinate + H2O2</text>
        <dbReference type="Rhea" id="RHEA:25876"/>
        <dbReference type="ChEBI" id="CHEBI:15379"/>
        <dbReference type="ChEBI" id="CHEBI:16240"/>
        <dbReference type="ChEBI" id="CHEBI:29991"/>
        <dbReference type="ChEBI" id="CHEBI:77875"/>
        <dbReference type="EC" id="1.4.3.16"/>
    </reaction>
    <physiologicalReaction direction="left-to-right" evidence="11">
        <dbReference type="Rhea" id="RHEA:25877"/>
    </physiologicalReaction>
</comment>
<dbReference type="FunFam" id="3.90.700.10:FF:000002">
    <property type="entry name" value="L-aspartate oxidase"/>
    <property type="match status" value="1"/>
</dbReference>
<organism evidence="18 19">
    <name type="scientific">Herbiconiux flava</name>
    <dbReference type="NCBI Taxonomy" id="881268"/>
    <lineage>
        <taxon>Bacteria</taxon>
        <taxon>Bacillati</taxon>
        <taxon>Actinomycetota</taxon>
        <taxon>Actinomycetes</taxon>
        <taxon>Micrococcales</taxon>
        <taxon>Microbacteriaceae</taxon>
        <taxon>Herbiconiux</taxon>
    </lineage>
</organism>
<feature type="domain" description="FAD-dependent oxidoreductase 2 FAD-binding" evidence="16">
    <location>
        <begin position="16"/>
        <end position="403"/>
    </location>
</feature>
<dbReference type="InterPro" id="IPR015939">
    <property type="entry name" value="Fum_Rdtase/Succ_DH_flav-like_C"/>
</dbReference>
<evidence type="ECO:0000256" key="6">
    <source>
        <dbReference type="ARBA" id="ARBA00022630"/>
    </source>
</evidence>
<dbReference type="GO" id="GO:0005737">
    <property type="term" value="C:cytoplasm"/>
    <property type="evidence" value="ECO:0007669"/>
    <property type="project" value="UniProtKB-SubCell"/>
</dbReference>
<dbReference type="Pfam" id="PF02910">
    <property type="entry name" value="Succ_DH_flav_C"/>
    <property type="match status" value="1"/>
</dbReference>
<evidence type="ECO:0000256" key="15">
    <source>
        <dbReference type="SAM" id="Phobius"/>
    </source>
</evidence>
<dbReference type="EC" id="1.4.3.16" evidence="4 12"/>
<comment type="function">
    <text evidence="10">Catalyzes the oxidation of L-aspartate to iminoaspartate, the first step in the de novo biosynthesis of NAD(+).</text>
</comment>
<evidence type="ECO:0000313" key="19">
    <source>
        <dbReference type="Proteomes" id="UP000549913"/>
    </source>
</evidence>
<dbReference type="EMBL" id="JACCBM010000001">
    <property type="protein sequence ID" value="NYD69453.1"/>
    <property type="molecule type" value="Genomic_DNA"/>
</dbReference>
<comment type="pathway">
    <text evidence="2 13">Cofactor biosynthesis; NAD(+) biosynthesis; iminoaspartate from L-aspartate (oxidase route): step 1/1.</text>
</comment>
<evidence type="ECO:0000256" key="12">
    <source>
        <dbReference type="NCBIfam" id="TIGR00551"/>
    </source>
</evidence>
<keyword evidence="15" id="KW-0812">Transmembrane</keyword>
<name>A0A852SJE7_9MICO</name>
<keyword evidence="7 13" id="KW-0662">Pyridine nucleotide biosynthesis</keyword>
<keyword evidence="15" id="KW-1133">Transmembrane helix</keyword>
<evidence type="ECO:0000256" key="11">
    <source>
        <dbReference type="ARBA" id="ARBA00048305"/>
    </source>
</evidence>
<evidence type="ECO:0000256" key="8">
    <source>
        <dbReference type="ARBA" id="ARBA00022827"/>
    </source>
</evidence>
<evidence type="ECO:0000256" key="14">
    <source>
        <dbReference type="SAM" id="MobiDB-lite"/>
    </source>
</evidence>
<dbReference type="GO" id="GO:0033765">
    <property type="term" value="F:steroid dehydrogenase activity, acting on the CH-CH group of donors"/>
    <property type="evidence" value="ECO:0007669"/>
    <property type="project" value="UniProtKB-ARBA"/>
</dbReference>
<dbReference type="Gene3D" id="1.20.58.100">
    <property type="entry name" value="Fumarate reductase/succinate dehydrogenase flavoprotein-like, C-terminal domain"/>
    <property type="match status" value="1"/>
</dbReference>
<dbReference type="GO" id="GO:0034628">
    <property type="term" value="P:'de novo' NAD+ biosynthetic process from L-aspartate"/>
    <property type="evidence" value="ECO:0007669"/>
    <property type="project" value="TreeGrafter"/>
</dbReference>
<evidence type="ECO:0000256" key="1">
    <source>
        <dbReference type="ARBA" id="ARBA00001974"/>
    </source>
</evidence>
<dbReference type="Proteomes" id="UP000549913">
    <property type="component" value="Unassembled WGS sequence"/>
</dbReference>
<proteinExistence type="inferred from homology"/>
<dbReference type="SUPFAM" id="SSF56425">
    <property type="entry name" value="Succinate dehydrogenase/fumarate reductase flavoprotein, catalytic domain"/>
    <property type="match status" value="1"/>
</dbReference>
<dbReference type="SUPFAM" id="SSF51905">
    <property type="entry name" value="FAD/NAD(P)-binding domain"/>
    <property type="match status" value="1"/>
</dbReference>
<dbReference type="AlphaFoldDB" id="A0A852SJE7"/>
<sequence>MTTAIASAQSSRRPRVIVVGSGIAGLVAALGLVDVADVVVVTKGAVDDGSTRYAQGGIAAAVMPGDSVSSHVADTLAAGAGLCDPEAVRVLCTEGPARIRDLIEWGVAFDRAGGNAGGGTEGAFDAGLEGAHSRRRILHAGGDATGLAVETALVRAVRASAARVLEHTMLVDLLLAGGGADADAGSDAGSGAGAGPVVGVRVLRAGRFEELHADAVVLATGGAGQLYPFTTNPAVATGDGAAAALRAGARLADLEFVQFHPTALAVPGSPLVSEAVRGDGAVLRNVHGSRFLVHAHPLAELAPRDVVARAIATEMLATGAPVLLDATGVDDLEARFPTVTAACRAAGFDWTREPVPVAPAAHYWMGGVATDLDGRTSLPGLFAVGEVACTGVHGANRLASNSLLEGLVFAHRAAAALRSELHAPNGMSTPSGPSMVPDARPTTGSHEPTRAELQGLMWRHAGLLRTADGLLEAQRTLGSWSIDTSRTTDVERLETGNLLQLARVVVSAAIAREESRGAHARADFPLISPDSAARPRTSTDAVVRPRTREEVSA</sequence>
<dbReference type="PANTHER" id="PTHR42716:SF2">
    <property type="entry name" value="L-ASPARTATE OXIDASE, CHLOROPLASTIC"/>
    <property type="match status" value="1"/>
</dbReference>
<dbReference type="UniPathway" id="UPA00253">
    <property type="reaction ID" value="UER00326"/>
</dbReference>
<evidence type="ECO:0000313" key="18">
    <source>
        <dbReference type="EMBL" id="NYD69453.1"/>
    </source>
</evidence>
<evidence type="ECO:0000256" key="7">
    <source>
        <dbReference type="ARBA" id="ARBA00022642"/>
    </source>
</evidence>
<evidence type="ECO:0000256" key="4">
    <source>
        <dbReference type="ARBA" id="ARBA00012173"/>
    </source>
</evidence>
<evidence type="ECO:0000256" key="13">
    <source>
        <dbReference type="RuleBase" id="RU362049"/>
    </source>
</evidence>
<feature type="region of interest" description="Disordered" evidence="14">
    <location>
        <begin position="422"/>
        <end position="447"/>
    </location>
</feature>
<feature type="domain" description="Fumarate reductase/succinate dehydrogenase flavoprotein-like C-terminal" evidence="17">
    <location>
        <begin position="450"/>
        <end position="525"/>
    </location>
</feature>
<gene>
    <name evidence="18" type="ORF">BJ984_000611</name>
</gene>
<comment type="cofactor">
    <cofactor evidence="1 13">
        <name>FAD</name>
        <dbReference type="ChEBI" id="CHEBI:57692"/>
    </cofactor>
</comment>
<dbReference type="PANTHER" id="PTHR42716">
    <property type="entry name" value="L-ASPARTATE OXIDASE"/>
    <property type="match status" value="1"/>
</dbReference>
<accession>A0A852SJE7</accession>
<dbReference type="InterPro" id="IPR027477">
    <property type="entry name" value="Succ_DH/fumarate_Rdtase_cat_sf"/>
</dbReference>
<evidence type="ECO:0000259" key="16">
    <source>
        <dbReference type="Pfam" id="PF00890"/>
    </source>
</evidence>
<dbReference type="SUPFAM" id="SSF46977">
    <property type="entry name" value="Succinate dehydrogenase/fumarate reductase flavoprotein C-terminal domain"/>
    <property type="match status" value="1"/>
</dbReference>
<feature type="transmembrane region" description="Helical" evidence="15">
    <location>
        <begin position="16"/>
        <end position="33"/>
    </location>
</feature>
<dbReference type="RefSeq" id="WP_179546780.1">
    <property type="nucleotide sequence ID" value="NZ_BSEW01000001.1"/>
</dbReference>
<dbReference type="Gene3D" id="3.50.50.60">
    <property type="entry name" value="FAD/NAD(P)-binding domain"/>
    <property type="match status" value="1"/>
</dbReference>
<protein>
    <recommendedName>
        <fullName evidence="5 12">L-aspartate oxidase</fullName>
        <ecNumber evidence="4 12">1.4.3.16</ecNumber>
    </recommendedName>
</protein>
<evidence type="ECO:0000256" key="5">
    <source>
        <dbReference type="ARBA" id="ARBA00021901"/>
    </source>
</evidence>
<dbReference type="InterPro" id="IPR005288">
    <property type="entry name" value="NadB"/>
</dbReference>
<comment type="caution">
    <text evidence="18">The sequence shown here is derived from an EMBL/GenBank/DDBJ whole genome shotgun (WGS) entry which is preliminary data.</text>
</comment>
<evidence type="ECO:0000256" key="10">
    <source>
        <dbReference type="ARBA" id="ARBA00029426"/>
    </source>
</evidence>
<dbReference type="InterPro" id="IPR003953">
    <property type="entry name" value="FAD-dep_OxRdtase_2_FAD-bd"/>
</dbReference>
<reference evidence="18 19" key="1">
    <citation type="submission" date="2020-07" db="EMBL/GenBank/DDBJ databases">
        <title>Sequencing the genomes of 1000 actinobacteria strains.</title>
        <authorList>
            <person name="Klenk H.-P."/>
        </authorList>
    </citation>
    <scope>NUCLEOTIDE SEQUENCE [LARGE SCALE GENOMIC DNA]</scope>
    <source>
        <strain evidence="18 19">DSM 26474</strain>
    </source>
</reference>
<dbReference type="InterPro" id="IPR036188">
    <property type="entry name" value="FAD/NAD-bd_sf"/>
</dbReference>
<evidence type="ECO:0000256" key="2">
    <source>
        <dbReference type="ARBA" id="ARBA00004950"/>
    </source>
</evidence>
<dbReference type="InterPro" id="IPR037099">
    <property type="entry name" value="Fum_R/Succ_DH_flav-like_C_sf"/>
</dbReference>
<dbReference type="PRINTS" id="PR00368">
    <property type="entry name" value="FADPNR"/>
</dbReference>
<dbReference type="Pfam" id="PF00890">
    <property type="entry name" value="FAD_binding_2"/>
    <property type="match status" value="1"/>
</dbReference>
<keyword evidence="6 13" id="KW-0285">Flavoprotein</keyword>
<feature type="region of interest" description="Disordered" evidence="14">
    <location>
        <begin position="522"/>
        <end position="553"/>
    </location>
</feature>
<evidence type="ECO:0000259" key="17">
    <source>
        <dbReference type="Pfam" id="PF02910"/>
    </source>
</evidence>
<evidence type="ECO:0000256" key="9">
    <source>
        <dbReference type="ARBA" id="ARBA00023002"/>
    </source>
</evidence>
<keyword evidence="19" id="KW-1185">Reference proteome</keyword>
<keyword evidence="15" id="KW-0472">Membrane</keyword>
<comment type="subcellular location">
    <subcellularLocation>
        <location evidence="13">Cytoplasm</location>
    </subcellularLocation>
</comment>
<keyword evidence="8 13" id="KW-0274">FAD</keyword>
<dbReference type="Gene3D" id="3.90.700.10">
    <property type="entry name" value="Succinate dehydrogenase/fumarate reductase flavoprotein, catalytic domain"/>
    <property type="match status" value="1"/>
</dbReference>